<protein>
    <submittedName>
        <fullName evidence="3">Uncharacterized protein</fullName>
    </submittedName>
</protein>
<gene>
    <name evidence="3" type="ORF">SAMN04488027_10199</name>
</gene>
<feature type="transmembrane region" description="Helical" evidence="1">
    <location>
        <begin position="46"/>
        <end position="62"/>
    </location>
</feature>
<reference evidence="3 4" key="1">
    <citation type="submission" date="2016-10" db="EMBL/GenBank/DDBJ databases">
        <authorList>
            <person name="de Groot N.N."/>
        </authorList>
    </citation>
    <scope>NUCLEOTIDE SEQUENCE [LARGE SCALE GENOMIC DNA]</scope>
    <source>
        <strain evidence="3 4">DSM 19803</strain>
    </source>
</reference>
<evidence type="ECO:0000256" key="1">
    <source>
        <dbReference type="SAM" id="Phobius"/>
    </source>
</evidence>
<evidence type="ECO:0000313" key="3">
    <source>
        <dbReference type="EMBL" id="SDG39572.1"/>
    </source>
</evidence>
<feature type="signal peptide" evidence="2">
    <location>
        <begin position="1"/>
        <end position="22"/>
    </location>
</feature>
<name>A0A1G7TWF9_9FLAO</name>
<keyword evidence="2" id="KW-0732">Signal</keyword>
<keyword evidence="4" id="KW-1185">Reference proteome</keyword>
<dbReference type="RefSeq" id="WP_143002794.1">
    <property type="nucleotide sequence ID" value="NZ_FNCW01000001.1"/>
</dbReference>
<keyword evidence="1" id="KW-0812">Transmembrane</keyword>
<dbReference type="EMBL" id="FNCW01000001">
    <property type="protein sequence ID" value="SDG39572.1"/>
    <property type="molecule type" value="Genomic_DNA"/>
</dbReference>
<dbReference type="STRING" id="470826.SAMN04488027_10199"/>
<feature type="chain" id="PRO_5011712650" evidence="2">
    <location>
        <begin position="23"/>
        <end position="66"/>
    </location>
</feature>
<keyword evidence="1" id="KW-1133">Transmembrane helix</keyword>
<evidence type="ECO:0000313" key="4">
    <source>
        <dbReference type="Proteomes" id="UP000199296"/>
    </source>
</evidence>
<proteinExistence type="predicted"/>
<dbReference type="AlphaFoldDB" id="A0A1G7TWF9"/>
<dbReference type="OrthoDB" id="1375681at2"/>
<evidence type="ECO:0000256" key="2">
    <source>
        <dbReference type="SAM" id="SignalP"/>
    </source>
</evidence>
<dbReference type="Proteomes" id="UP000199296">
    <property type="component" value="Unassembled WGS sequence"/>
</dbReference>
<organism evidence="3 4">
    <name type="scientific">Psychroflexus sediminis</name>
    <dbReference type="NCBI Taxonomy" id="470826"/>
    <lineage>
        <taxon>Bacteria</taxon>
        <taxon>Pseudomonadati</taxon>
        <taxon>Bacteroidota</taxon>
        <taxon>Flavobacteriia</taxon>
        <taxon>Flavobacteriales</taxon>
        <taxon>Flavobacteriaceae</taxon>
        <taxon>Psychroflexus</taxon>
    </lineage>
</organism>
<keyword evidence="1" id="KW-0472">Membrane</keyword>
<sequence>MKNFIKYTLLIVLMLAALNAEAQTGSDDFDTIIGFEDSVNDTAAPINFLIPLAIAIGVVLGIKKLK</sequence>
<accession>A0A1G7TWF9</accession>